<feature type="domain" description="SnoaL-like" evidence="2">
    <location>
        <begin position="44"/>
        <end position="149"/>
    </location>
</feature>
<gene>
    <name evidence="3" type="ORF">DLJ53_33305</name>
</gene>
<evidence type="ECO:0000256" key="1">
    <source>
        <dbReference type="SAM" id="SignalP"/>
    </source>
</evidence>
<dbReference type="Proteomes" id="UP000249590">
    <property type="component" value="Unassembled WGS sequence"/>
</dbReference>
<dbReference type="InterPro" id="IPR032710">
    <property type="entry name" value="NTF2-like_dom_sf"/>
</dbReference>
<reference evidence="3 4" key="1">
    <citation type="submission" date="2018-05" db="EMBL/GenBank/DDBJ databases">
        <title>Acuticoccus sediminis sp. nov., isolated from deep-sea sediment of Indian Ocean.</title>
        <authorList>
            <person name="Liu X."/>
            <person name="Lai Q."/>
            <person name="Du Y."/>
            <person name="Sun F."/>
            <person name="Zhang X."/>
            <person name="Wang S."/>
            <person name="Shao Z."/>
        </authorList>
    </citation>
    <scope>NUCLEOTIDE SEQUENCE [LARGE SCALE GENOMIC DNA]</scope>
    <source>
        <strain evidence="3 4">PTG4-2</strain>
    </source>
</reference>
<dbReference type="PANTHER" id="PTHR41252">
    <property type="entry name" value="BLR2505 PROTEIN"/>
    <property type="match status" value="1"/>
</dbReference>
<keyword evidence="1" id="KW-0732">Signal</keyword>
<sequence length="170" mass="18905">MTLARSLIRRRRAPLVAVAALLASLLTAPLSAQAQTAEDNRRIVREAYEAWARGENVFARVLSEDVVWTIHGSDPVAGTYVGREDFVERASVPLVSRLVAPIRPEVHRIWAEDDTVVVRFSGSTTTTSGAPYHNEFVWIFTLEDGKVTRAEAFLDLAAYRTVVENNEPLD</sequence>
<evidence type="ECO:0000313" key="4">
    <source>
        <dbReference type="Proteomes" id="UP000249590"/>
    </source>
</evidence>
<name>A0A8B2NF20_9HYPH</name>
<dbReference type="InterPro" id="IPR037401">
    <property type="entry name" value="SnoaL-like"/>
</dbReference>
<dbReference type="EMBL" id="QHHQ01000016">
    <property type="protein sequence ID" value="RAH96105.1"/>
    <property type="molecule type" value="Genomic_DNA"/>
</dbReference>
<keyword evidence="3" id="KW-0413">Isomerase</keyword>
<dbReference type="Pfam" id="PF12680">
    <property type="entry name" value="SnoaL_2"/>
    <property type="match status" value="1"/>
</dbReference>
<proteinExistence type="predicted"/>
<evidence type="ECO:0000313" key="3">
    <source>
        <dbReference type="EMBL" id="RAH96105.1"/>
    </source>
</evidence>
<organism evidence="3 4">
    <name type="scientific">Acuticoccus sediminis</name>
    <dbReference type="NCBI Taxonomy" id="2184697"/>
    <lineage>
        <taxon>Bacteria</taxon>
        <taxon>Pseudomonadati</taxon>
        <taxon>Pseudomonadota</taxon>
        <taxon>Alphaproteobacteria</taxon>
        <taxon>Hyphomicrobiales</taxon>
        <taxon>Amorphaceae</taxon>
        <taxon>Acuticoccus</taxon>
    </lineage>
</organism>
<dbReference type="RefSeq" id="WP_111352637.1">
    <property type="nucleotide sequence ID" value="NZ_QHHQ01000016.1"/>
</dbReference>
<dbReference type="OrthoDB" id="1450423at2"/>
<dbReference type="SUPFAM" id="SSF54427">
    <property type="entry name" value="NTF2-like"/>
    <property type="match status" value="1"/>
</dbReference>
<feature type="chain" id="PRO_5032862710" evidence="1">
    <location>
        <begin position="35"/>
        <end position="170"/>
    </location>
</feature>
<accession>A0A8B2NF20</accession>
<keyword evidence="4" id="KW-1185">Reference proteome</keyword>
<dbReference type="Gene3D" id="3.10.450.50">
    <property type="match status" value="1"/>
</dbReference>
<dbReference type="AlphaFoldDB" id="A0A8B2NF20"/>
<dbReference type="GO" id="GO:0016853">
    <property type="term" value="F:isomerase activity"/>
    <property type="evidence" value="ECO:0007669"/>
    <property type="project" value="UniProtKB-KW"/>
</dbReference>
<evidence type="ECO:0000259" key="2">
    <source>
        <dbReference type="Pfam" id="PF12680"/>
    </source>
</evidence>
<feature type="signal peptide" evidence="1">
    <location>
        <begin position="1"/>
        <end position="34"/>
    </location>
</feature>
<dbReference type="PANTHER" id="PTHR41252:SF1">
    <property type="entry name" value="BLR2505 PROTEIN"/>
    <property type="match status" value="1"/>
</dbReference>
<comment type="caution">
    <text evidence="3">The sequence shown here is derived from an EMBL/GenBank/DDBJ whole genome shotgun (WGS) entry which is preliminary data.</text>
</comment>
<protein>
    <submittedName>
        <fullName evidence="3">Ketosteroid isomerase</fullName>
    </submittedName>
</protein>